<proteinExistence type="predicted"/>
<reference evidence="1" key="2">
    <citation type="journal article" date="2015" name="Data Brief">
        <title>Shoot transcriptome of the giant reed, Arundo donax.</title>
        <authorList>
            <person name="Barrero R.A."/>
            <person name="Guerrero F.D."/>
            <person name="Moolhuijzen P."/>
            <person name="Goolsby J.A."/>
            <person name="Tidwell J."/>
            <person name="Bellgard S.E."/>
            <person name="Bellgard M.I."/>
        </authorList>
    </citation>
    <scope>NUCLEOTIDE SEQUENCE</scope>
    <source>
        <tissue evidence="1">Shoot tissue taken approximately 20 cm above the soil surface</tissue>
    </source>
</reference>
<name>A0A0A9BT83_ARUDO</name>
<organism evidence="1">
    <name type="scientific">Arundo donax</name>
    <name type="common">Giant reed</name>
    <name type="synonym">Donax arundinaceus</name>
    <dbReference type="NCBI Taxonomy" id="35708"/>
    <lineage>
        <taxon>Eukaryota</taxon>
        <taxon>Viridiplantae</taxon>
        <taxon>Streptophyta</taxon>
        <taxon>Embryophyta</taxon>
        <taxon>Tracheophyta</taxon>
        <taxon>Spermatophyta</taxon>
        <taxon>Magnoliopsida</taxon>
        <taxon>Liliopsida</taxon>
        <taxon>Poales</taxon>
        <taxon>Poaceae</taxon>
        <taxon>PACMAD clade</taxon>
        <taxon>Arundinoideae</taxon>
        <taxon>Arundineae</taxon>
        <taxon>Arundo</taxon>
    </lineage>
</organism>
<dbReference type="AlphaFoldDB" id="A0A0A9BT83"/>
<evidence type="ECO:0000313" key="1">
    <source>
        <dbReference type="EMBL" id="JAD65413.1"/>
    </source>
</evidence>
<protein>
    <submittedName>
        <fullName evidence="1">Uncharacterized protein</fullName>
    </submittedName>
</protein>
<accession>A0A0A9BT83</accession>
<reference evidence="1" key="1">
    <citation type="submission" date="2014-09" db="EMBL/GenBank/DDBJ databases">
        <authorList>
            <person name="Magalhaes I.L.F."/>
            <person name="Oliveira U."/>
            <person name="Santos F.R."/>
            <person name="Vidigal T.H.D.A."/>
            <person name="Brescovit A.D."/>
            <person name="Santos A.J."/>
        </authorList>
    </citation>
    <scope>NUCLEOTIDE SEQUENCE</scope>
    <source>
        <tissue evidence="1">Shoot tissue taken approximately 20 cm above the soil surface</tissue>
    </source>
</reference>
<sequence>MVTDVVESRDLLHWLLDNDQPRGYGDSYWPWQGIADHPSYNQLGARIATWGRQHDVIQLGARSQV</sequence>
<dbReference type="EMBL" id="GBRH01232482">
    <property type="protein sequence ID" value="JAD65413.1"/>
    <property type="molecule type" value="Transcribed_RNA"/>
</dbReference>